<feature type="region of interest" description="Disordered" evidence="1">
    <location>
        <begin position="1"/>
        <end position="36"/>
    </location>
</feature>
<dbReference type="VEuPathDB" id="FungiDB:P170DRAFT_416387"/>
<sequence length="385" mass="42845">MDASRASEPDDHVNSSGSIHSSADEAPPSPTSLPLSNILDSSLDDIHIPILQPVLVRPDARVVEVRVSIPPLALLDDALEDLGTPALEPQRVSSTPVRVSPTQSTPLNWLTRFRFCSERPYKGAKVIPWDGTIHWALKGCSIFENSDEELNALTYRPNLLSQQPIHEVWIFQYGMRYIASTQEKNCYRTVRIEGLPADMQLKQILPSISGEIYCARLVDTRSIIGSNTAIVTFVLQIDAVRLIQSSKNGLDLGLVLAKVVPVNTPTYPMPVEMEKKVFEKNYTRCLCVYGACGFLRDTISRVLMKSRHANALESIEEGHQAGEVYVRFHSIKTAAVACELLKGHPGLFQCQFRFLKQSCAQPRQPAMKAPPPEQSERRACVGIWD</sequence>
<comment type="caution">
    <text evidence="2">The sequence shown here is derived from an EMBL/GenBank/DDBJ whole genome shotgun (WGS) entry which is preliminary data.</text>
</comment>
<dbReference type="AlphaFoldDB" id="A0A2I2FXD3"/>
<dbReference type="RefSeq" id="XP_024700596.1">
    <property type="nucleotide sequence ID" value="XM_024847118.1"/>
</dbReference>
<evidence type="ECO:0000313" key="2">
    <source>
        <dbReference type="EMBL" id="PLB45294.1"/>
    </source>
</evidence>
<organism evidence="2 3">
    <name type="scientific">Aspergillus steynii IBT 23096</name>
    <dbReference type="NCBI Taxonomy" id="1392250"/>
    <lineage>
        <taxon>Eukaryota</taxon>
        <taxon>Fungi</taxon>
        <taxon>Dikarya</taxon>
        <taxon>Ascomycota</taxon>
        <taxon>Pezizomycotina</taxon>
        <taxon>Eurotiomycetes</taxon>
        <taxon>Eurotiomycetidae</taxon>
        <taxon>Eurotiales</taxon>
        <taxon>Aspergillaceae</taxon>
        <taxon>Aspergillus</taxon>
        <taxon>Aspergillus subgen. Circumdati</taxon>
    </lineage>
</organism>
<dbReference type="Proteomes" id="UP000234275">
    <property type="component" value="Unassembled WGS sequence"/>
</dbReference>
<accession>A0A2I2FXD3</accession>
<reference evidence="2 3" key="1">
    <citation type="submission" date="2016-12" db="EMBL/GenBank/DDBJ databases">
        <title>The genomes of Aspergillus section Nigri reveals drivers in fungal speciation.</title>
        <authorList>
            <consortium name="DOE Joint Genome Institute"/>
            <person name="Vesth T.C."/>
            <person name="Nybo J."/>
            <person name="Theobald S."/>
            <person name="Brandl J."/>
            <person name="Frisvad J.C."/>
            <person name="Nielsen K.F."/>
            <person name="Lyhne E.K."/>
            <person name="Kogle M.E."/>
            <person name="Kuo A."/>
            <person name="Riley R."/>
            <person name="Clum A."/>
            <person name="Nolan M."/>
            <person name="Lipzen A."/>
            <person name="Salamov A."/>
            <person name="Henrissat B."/>
            <person name="Wiebenga A."/>
            <person name="De Vries R.P."/>
            <person name="Grigoriev I.V."/>
            <person name="Mortensen U.H."/>
            <person name="Andersen M.R."/>
            <person name="Baker S.E."/>
        </authorList>
    </citation>
    <scope>NUCLEOTIDE SEQUENCE [LARGE SCALE GENOMIC DNA]</scope>
    <source>
        <strain evidence="2 3">IBT 23096</strain>
    </source>
</reference>
<evidence type="ECO:0000313" key="3">
    <source>
        <dbReference type="Proteomes" id="UP000234275"/>
    </source>
</evidence>
<proteinExistence type="predicted"/>
<gene>
    <name evidence="2" type="ORF">P170DRAFT_416387</name>
</gene>
<protein>
    <submittedName>
        <fullName evidence="2">Uncharacterized protein</fullName>
    </submittedName>
</protein>
<evidence type="ECO:0000256" key="1">
    <source>
        <dbReference type="SAM" id="MobiDB-lite"/>
    </source>
</evidence>
<dbReference type="EMBL" id="MSFO01000008">
    <property type="protein sequence ID" value="PLB45294.1"/>
    <property type="molecule type" value="Genomic_DNA"/>
</dbReference>
<keyword evidence="3" id="KW-1185">Reference proteome</keyword>
<dbReference type="GeneID" id="36554817"/>
<feature type="region of interest" description="Disordered" evidence="1">
    <location>
        <begin position="363"/>
        <end position="385"/>
    </location>
</feature>
<dbReference type="STRING" id="1392250.A0A2I2FXD3"/>
<dbReference type="OrthoDB" id="5244622at2759"/>
<feature type="compositionally biased region" description="Basic and acidic residues" evidence="1">
    <location>
        <begin position="1"/>
        <end position="13"/>
    </location>
</feature>
<name>A0A2I2FXD3_9EURO</name>